<evidence type="ECO:0000256" key="1">
    <source>
        <dbReference type="SAM" id="Phobius"/>
    </source>
</evidence>
<comment type="caution">
    <text evidence="2">The sequence shown here is derived from an EMBL/GenBank/DDBJ whole genome shotgun (WGS) entry which is preliminary data.</text>
</comment>
<accession>A0A0G1GVG9</accession>
<keyword evidence="1" id="KW-0812">Transmembrane</keyword>
<evidence type="ECO:0000313" key="3">
    <source>
        <dbReference type="Proteomes" id="UP000033907"/>
    </source>
</evidence>
<sequence length="119" mass="13478">MYNKKNIVIAVIVVLVIIVVGFLIYKGNQNKGYSIVYLTTREVYIGKLATFPDFQLKDSYILQVIKDEKDPTKNNFQLQPTKEALWSPQVLHLVKDNVVFYGPLMSDSSIAKTLAGQPK</sequence>
<keyword evidence="1" id="KW-1133">Transmembrane helix</keyword>
<proteinExistence type="predicted"/>
<keyword evidence="1" id="KW-0472">Membrane</keyword>
<evidence type="ECO:0000313" key="2">
    <source>
        <dbReference type="EMBL" id="KKT11382.1"/>
    </source>
</evidence>
<dbReference type="Proteomes" id="UP000033907">
    <property type="component" value="Unassembled WGS sequence"/>
</dbReference>
<dbReference type="AlphaFoldDB" id="A0A0G1GVG9"/>
<organism evidence="2 3">
    <name type="scientific">Candidatus Nomurabacteria bacterium GW2011_GWF2_43_24</name>
    <dbReference type="NCBI Taxonomy" id="1618778"/>
    <lineage>
        <taxon>Bacteria</taxon>
        <taxon>Candidatus Nomuraibacteriota</taxon>
    </lineage>
</organism>
<feature type="transmembrane region" description="Helical" evidence="1">
    <location>
        <begin position="6"/>
        <end position="25"/>
    </location>
</feature>
<dbReference type="EMBL" id="LCGH01000006">
    <property type="protein sequence ID" value="KKT11382.1"/>
    <property type="molecule type" value="Genomic_DNA"/>
</dbReference>
<name>A0A0G1GVG9_9BACT</name>
<protein>
    <submittedName>
        <fullName evidence="2">Uncharacterized protein</fullName>
    </submittedName>
</protein>
<gene>
    <name evidence="2" type="ORF">UV91_C0006G0011</name>
</gene>
<reference evidence="2 3" key="1">
    <citation type="journal article" date="2015" name="Nature">
        <title>rRNA introns, odd ribosomes, and small enigmatic genomes across a large radiation of phyla.</title>
        <authorList>
            <person name="Brown C.T."/>
            <person name="Hug L.A."/>
            <person name="Thomas B.C."/>
            <person name="Sharon I."/>
            <person name="Castelle C.J."/>
            <person name="Singh A."/>
            <person name="Wilkins M.J."/>
            <person name="Williams K.H."/>
            <person name="Banfield J.F."/>
        </authorList>
    </citation>
    <scope>NUCLEOTIDE SEQUENCE [LARGE SCALE GENOMIC DNA]</scope>
</reference>